<dbReference type="InterPro" id="IPR015414">
    <property type="entry name" value="TMEM64"/>
</dbReference>
<dbReference type="Pfam" id="PF09335">
    <property type="entry name" value="VTT_dom"/>
    <property type="match status" value="1"/>
</dbReference>
<dbReference type="InterPro" id="IPR032816">
    <property type="entry name" value="VTT_dom"/>
</dbReference>
<comment type="similarity">
    <text evidence="6">Belongs to the TVP38/TMEM64 family.</text>
</comment>
<name>A0A1M6B6Q5_9FIRM</name>
<feature type="domain" description="VTT" evidence="7">
    <location>
        <begin position="73"/>
        <end position="191"/>
    </location>
</feature>
<comment type="subcellular location">
    <subcellularLocation>
        <location evidence="1 6">Cell membrane</location>
        <topology evidence="1 6">Multi-pass membrane protein</topology>
    </subcellularLocation>
</comment>
<feature type="transmembrane region" description="Helical" evidence="6">
    <location>
        <begin position="198"/>
        <end position="217"/>
    </location>
</feature>
<evidence type="ECO:0000256" key="3">
    <source>
        <dbReference type="ARBA" id="ARBA00022692"/>
    </source>
</evidence>
<protein>
    <recommendedName>
        <fullName evidence="6">TVP38/TMEM64 family membrane protein</fullName>
    </recommendedName>
</protein>
<gene>
    <name evidence="8" type="ORF">SAMN02745176_00302</name>
</gene>
<dbReference type="AlphaFoldDB" id="A0A1M6B6Q5"/>
<evidence type="ECO:0000256" key="4">
    <source>
        <dbReference type="ARBA" id="ARBA00022989"/>
    </source>
</evidence>
<evidence type="ECO:0000313" key="8">
    <source>
        <dbReference type="EMBL" id="SHI44421.1"/>
    </source>
</evidence>
<keyword evidence="2 6" id="KW-1003">Cell membrane</keyword>
<feature type="transmembrane region" description="Helical" evidence="6">
    <location>
        <begin position="13"/>
        <end position="33"/>
    </location>
</feature>
<sequence>MNGTSQQNKAKKLYIIIVLGVIVVLGIALYFAWPFLSSLGNPDKIRNMIDKAGPWGPLVFILIQILQVLVAPIPGQVAGLAGGYLFGPIWGLIYTMIGATIGFTLIFILTRKFGRPFVGCFVDKKNLDKFDHLIEGKKGKLVIFLIYLLPAFPDDLISFVAGLSTIPIRSLVIISVLGRLPGYAILTFTGHGLTFKNLSPVIVSISILLILLATAWWKRKWLQDFVLHNNKILFIKRHWKKSWPIILLWIVAIIVAAIAIYEIAGLILYGRY</sequence>
<dbReference type="GO" id="GO:0005886">
    <property type="term" value="C:plasma membrane"/>
    <property type="evidence" value="ECO:0007669"/>
    <property type="project" value="UniProtKB-SubCell"/>
</dbReference>
<dbReference type="EMBL" id="FQZS01000003">
    <property type="protein sequence ID" value="SHI44421.1"/>
    <property type="molecule type" value="Genomic_DNA"/>
</dbReference>
<feature type="transmembrane region" description="Helical" evidence="6">
    <location>
        <begin position="85"/>
        <end position="109"/>
    </location>
</feature>
<dbReference type="OrthoDB" id="3173541at2"/>
<dbReference type="Proteomes" id="UP000184442">
    <property type="component" value="Unassembled WGS sequence"/>
</dbReference>
<keyword evidence="9" id="KW-1185">Reference proteome</keyword>
<feature type="transmembrane region" description="Helical" evidence="6">
    <location>
        <begin position="54"/>
        <end position="73"/>
    </location>
</feature>
<organism evidence="8 9">
    <name type="scientific">Lutispora thermophila DSM 19022</name>
    <dbReference type="NCBI Taxonomy" id="1122184"/>
    <lineage>
        <taxon>Bacteria</taxon>
        <taxon>Bacillati</taxon>
        <taxon>Bacillota</taxon>
        <taxon>Clostridia</taxon>
        <taxon>Lutisporales</taxon>
        <taxon>Lutisporaceae</taxon>
        <taxon>Lutispora</taxon>
    </lineage>
</organism>
<feature type="transmembrane region" description="Helical" evidence="6">
    <location>
        <begin position="246"/>
        <end position="269"/>
    </location>
</feature>
<keyword evidence="3 6" id="KW-0812">Transmembrane</keyword>
<comment type="caution">
    <text evidence="6">Lacks conserved residue(s) required for the propagation of feature annotation.</text>
</comment>
<evidence type="ECO:0000256" key="6">
    <source>
        <dbReference type="RuleBase" id="RU366058"/>
    </source>
</evidence>
<evidence type="ECO:0000256" key="5">
    <source>
        <dbReference type="ARBA" id="ARBA00023136"/>
    </source>
</evidence>
<evidence type="ECO:0000256" key="1">
    <source>
        <dbReference type="ARBA" id="ARBA00004651"/>
    </source>
</evidence>
<dbReference type="STRING" id="1122184.SAMN02745176_00302"/>
<dbReference type="PANTHER" id="PTHR12677">
    <property type="entry name" value="GOLGI APPARATUS MEMBRANE PROTEIN TVP38-RELATED"/>
    <property type="match status" value="1"/>
</dbReference>
<dbReference type="PANTHER" id="PTHR12677:SF59">
    <property type="entry name" value="GOLGI APPARATUS MEMBRANE PROTEIN TVP38-RELATED"/>
    <property type="match status" value="1"/>
</dbReference>
<evidence type="ECO:0000259" key="7">
    <source>
        <dbReference type="Pfam" id="PF09335"/>
    </source>
</evidence>
<keyword evidence="5 6" id="KW-0472">Membrane</keyword>
<dbReference type="RefSeq" id="WP_073023752.1">
    <property type="nucleotide sequence ID" value="NZ_FQZS01000003.1"/>
</dbReference>
<feature type="transmembrane region" description="Helical" evidence="6">
    <location>
        <begin position="141"/>
        <end position="160"/>
    </location>
</feature>
<feature type="transmembrane region" description="Helical" evidence="6">
    <location>
        <begin position="166"/>
        <end position="186"/>
    </location>
</feature>
<proteinExistence type="inferred from homology"/>
<accession>A0A1M6B6Q5</accession>
<evidence type="ECO:0000256" key="2">
    <source>
        <dbReference type="ARBA" id="ARBA00022475"/>
    </source>
</evidence>
<reference evidence="8 9" key="1">
    <citation type="submission" date="2016-11" db="EMBL/GenBank/DDBJ databases">
        <authorList>
            <person name="Jaros S."/>
            <person name="Januszkiewicz K."/>
            <person name="Wedrychowicz H."/>
        </authorList>
    </citation>
    <scope>NUCLEOTIDE SEQUENCE [LARGE SCALE GENOMIC DNA]</scope>
    <source>
        <strain evidence="8 9">DSM 19022</strain>
    </source>
</reference>
<evidence type="ECO:0000313" key="9">
    <source>
        <dbReference type="Proteomes" id="UP000184442"/>
    </source>
</evidence>
<keyword evidence="4 6" id="KW-1133">Transmembrane helix</keyword>